<dbReference type="GO" id="GO:0042720">
    <property type="term" value="C:mitochondrial inner membrane peptidase complex"/>
    <property type="evidence" value="ECO:0007669"/>
    <property type="project" value="InterPro"/>
</dbReference>
<sequence length="125" mass="14748">MSPPVPVYSRAEIERRYQALDNPEKYNCSLKSITQHECTFRFVDDQQEVICLPFKRLFQRCLLPHTIKTNGKVTQVDRWTNIEITDIETNRDIVTDPKYAKDVDDFQGAEKEFRDMMWKEVEASG</sequence>
<accession>A0A642UVU2</accession>
<dbReference type="AlphaFoldDB" id="A0A642UVU2"/>
<dbReference type="Proteomes" id="UP000449547">
    <property type="component" value="Unassembled WGS sequence"/>
</dbReference>
<dbReference type="GeneID" id="54779715"/>
<dbReference type="Pfam" id="PF11093">
    <property type="entry name" value="Mitochondr_Som1"/>
    <property type="match status" value="1"/>
</dbReference>
<dbReference type="EMBL" id="SWFT01000035">
    <property type="protein sequence ID" value="KAA8906324.1"/>
    <property type="molecule type" value="Genomic_DNA"/>
</dbReference>
<dbReference type="InterPro" id="IPR024645">
    <property type="entry name" value="Mitochondr_Som1"/>
</dbReference>
<reference evidence="1 2" key="1">
    <citation type="submission" date="2019-07" db="EMBL/GenBank/DDBJ databases">
        <title>Genome assembly of two rare yeast pathogens: Diutina rugosa and Trichomonascus ciferrii.</title>
        <authorList>
            <person name="Mixao V."/>
            <person name="Saus E."/>
            <person name="Hansen A."/>
            <person name="Lass-Flor C."/>
            <person name="Gabaldon T."/>
        </authorList>
    </citation>
    <scope>NUCLEOTIDE SEQUENCE [LARGE SCALE GENOMIC DNA]</scope>
    <source>
        <strain evidence="1 2">CBS 613</strain>
    </source>
</reference>
<evidence type="ECO:0000313" key="1">
    <source>
        <dbReference type="EMBL" id="KAA8906324.1"/>
    </source>
</evidence>
<gene>
    <name evidence="1" type="ORF">DIURU_001062</name>
</gene>
<keyword evidence="2" id="KW-1185">Reference proteome</keyword>
<dbReference type="VEuPathDB" id="FungiDB:DIURU_001062"/>
<organism evidence="1 2">
    <name type="scientific">Diutina rugosa</name>
    <name type="common">Yeast</name>
    <name type="synonym">Candida rugosa</name>
    <dbReference type="NCBI Taxonomy" id="5481"/>
    <lineage>
        <taxon>Eukaryota</taxon>
        <taxon>Fungi</taxon>
        <taxon>Dikarya</taxon>
        <taxon>Ascomycota</taxon>
        <taxon>Saccharomycotina</taxon>
        <taxon>Pichiomycetes</taxon>
        <taxon>Debaryomycetaceae</taxon>
        <taxon>Diutina</taxon>
    </lineage>
</organism>
<protein>
    <submittedName>
        <fullName evidence="1">Uncharacterized protein</fullName>
    </submittedName>
</protein>
<evidence type="ECO:0000313" key="2">
    <source>
        <dbReference type="Proteomes" id="UP000449547"/>
    </source>
</evidence>
<dbReference type="OrthoDB" id="3983163at2759"/>
<comment type="caution">
    <text evidence="1">The sequence shown here is derived from an EMBL/GenBank/DDBJ whole genome shotgun (WGS) entry which is preliminary data.</text>
</comment>
<name>A0A642UVU2_DIURU</name>
<dbReference type="OMA" id="TQHECTF"/>
<proteinExistence type="predicted"/>
<dbReference type="RefSeq" id="XP_034014085.1">
    <property type="nucleotide sequence ID" value="XM_034153565.1"/>
</dbReference>